<dbReference type="Proteomes" id="UP000326924">
    <property type="component" value="Unassembled WGS sequence"/>
</dbReference>
<feature type="region of interest" description="Disordered" evidence="1">
    <location>
        <begin position="110"/>
        <end position="135"/>
    </location>
</feature>
<sequence length="222" mass="24461">MTFLEPQIVHGLLGHPVHARMLKLSRRAWSHKYIQDAGVRAGINWWRYGQHVLPHSLLTPGSSSPTTLYYPMVCLWWIYVPSAARKAFKSIANIAVLVGWQLVQTWTKRRPPGPAPAPLSAPSQPLDLQGAAQGAETEIQVPTGAGWNMTCGHPLGPPGTAPEYLPLFKKQKNSKKTKNCAPNDLESLYRTTTDYSIFAARVSKSSCSERIHLARQDASSPG</sequence>
<evidence type="ECO:0000313" key="2">
    <source>
        <dbReference type="EMBL" id="KAA8908522.1"/>
    </source>
</evidence>
<organism evidence="2 3">
    <name type="scientific">Sphaerosporella brunnea</name>
    <dbReference type="NCBI Taxonomy" id="1250544"/>
    <lineage>
        <taxon>Eukaryota</taxon>
        <taxon>Fungi</taxon>
        <taxon>Dikarya</taxon>
        <taxon>Ascomycota</taxon>
        <taxon>Pezizomycotina</taxon>
        <taxon>Pezizomycetes</taxon>
        <taxon>Pezizales</taxon>
        <taxon>Pyronemataceae</taxon>
        <taxon>Sphaerosporella</taxon>
    </lineage>
</organism>
<proteinExistence type="predicted"/>
<keyword evidence="3" id="KW-1185">Reference proteome</keyword>
<feature type="compositionally biased region" description="Low complexity" evidence="1">
    <location>
        <begin position="120"/>
        <end position="129"/>
    </location>
</feature>
<dbReference type="EMBL" id="VXIS01000067">
    <property type="protein sequence ID" value="KAA8908522.1"/>
    <property type="molecule type" value="Genomic_DNA"/>
</dbReference>
<protein>
    <submittedName>
        <fullName evidence="2">Uncharacterized protein</fullName>
    </submittedName>
</protein>
<gene>
    <name evidence="2" type="ORF">FN846DRAFT_889436</name>
</gene>
<evidence type="ECO:0000256" key="1">
    <source>
        <dbReference type="SAM" id="MobiDB-lite"/>
    </source>
</evidence>
<name>A0A5J5EZ70_9PEZI</name>
<comment type="caution">
    <text evidence="2">The sequence shown here is derived from an EMBL/GenBank/DDBJ whole genome shotgun (WGS) entry which is preliminary data.</text>
</comment>
<accession>A0A5J5EZ70</accession>
<dbReference type="AlphaFoldDB" id="A0A5J5EZ70"/>
<dbReference type="InParanoid" id="A0A5J5EZ70"/>
<evidence type="ECO:0000313" key="3">
    <source>
        <dbReference type="Proteomes" id="UP000326924"/>
    </source>
</evidence>
<reference evidence="2 3" key="1">
    <citation type="submission" date="2019-09" db="EMBL/GenBank/DDBJ databases">
        <title>Draft genome of the ectomycorrhizal ascomycete Sphaerosporella brunnea.</title>
        <authorList>
            <consortium name="DOE Joint Genome Institute"/>
            <person name="Benucci G.M."/>
            <person name="Marozzi G."/>
            <person name="Antonielli L."/>
            <person name="Sanchez S."/>
            <person name="Marco P."/>
            <person name="Wang X."/>
            <person name="Falini L.B."/>
            <person name="Barry K."/>
            <person name="Haridas S."/>
            <person name="Lipzen A."/>
            <person name="Labutti K."/>
            <person name="Grigoriev I.V."/>
            <person name="Murat C."/>
            <person name="Martin F."/>
            <person name="Albertini E."/>
            <person name="Donnini D."/>
            <person name="Bonito G."/>
        </authorList>
    </citation>
    <scope>NUCLEOTIDE SEQUENCE [LARGE SCALE GENOMIC DNA]</scope>
    <source>
        <strain evidence="2 3">Sb_GMNB300</strain>
    </source>
</reference>